<reference evidence="3" key="1">
    <citation type="journal article" date="2011" name="Nat. Biotechnol.">
        <title>The genomic sequence of the Chinese hamster ovary (CHO)-K1 cell line.</title>
        <authorList>
            <person name="Xu X."/>
            <person name="Nagarajan H."/>
            <person name="Lewis N.E."/>
            <person name="Pan S."/>
            <person name="Cai Z."/>
            <person name="Liu X."/>
            <person name="Chen W."/>
            <person name="Xie M."/>
            <person name="Wang W."/>
            <person name="Hammond S."/>
            <person name="Andersen M.R."/>
            <person name="Neff N."/>
            <person name="Passarelli B."/>
            <person name="Koh W."/>
            <person name="Fan H.C."/>
            <person name="Wang J."/>
            <person name="Gui Y."/>
            <person name="Lee K.H."/>
            <person name="Betenbaugh M.J."/>
            <person name="Quake S.R."/>
            <person name="Famili I."/>
            <person name="Palsson B.O."/>
            <person name="Wang J."/>
        </authorList>
    </citation>
    <scope>NUCLEOTIDE SEQUENCE [LARGE SCALE GENOMIC DNA]</scope>
    <source>
        <strain evidence="3">CHO K1 cell line</strain>
    </source>
</reference>
<sequence length="51" mass="5794">MSRYQEQQKEQRRSRGWDQQRGPGAGAQGSHATDWGVPGHGVVYGLYVHRK</sequence>
<feature type="compositionally biased region" description="Basic and acidic residues" evidence="1">
    <location>
        <begin position="1"/>
        <end position="18"/>
    </location>
</feature>
<dbReference type="EMBL" id="JH000529">
    <property type="protein sequence ID" value="EGW07882.1"/>
    <property type="molecule type" value="Genomic_DNA"/>
</dbReference>
<evidence type="ECO:0000313" key="2">
    <source>
        <dbReference type="EMBL" id="EGW07882.1"/>
    </source>
</evidence>
<feature type="region of interest" description="Disordered" evidence="1">
    <location>
        <begin position="1"/>
        <end position="39"/>
    </location>
</feature>
<dbReference type="Proteomes" id="UP000001075">
    <property type="component" value="Unassembled WGS sequence"/>
</dbReference>
<dbReference type="AlphaFoldDB" id="G3HN05"/>
<evidence type="ECO:0000256" key="1">
    <source>
        <dbReference type="SAM" id="MobiDB-lite"/>
    </source>
</evidence>
<accession>G3HN05</accession>
<gene>
    <name evidence="2" type="ORF">I79_012134</name>
</gene>
<evidence type="ECO:0000313" key="3">
    <source>
        <dbReference type="Proteomes" id="UP000001075"/>
    </source>
</evidence>
<organism evidence="2 3">
    <name type="scientific">Cricetulus griseus</name>
    <name type="common">Chinese hamster</name>
    <name type="synonym">Cricetulus barabensis griseus</name>
    <dbReference type="NCBI Taxonomy" id="10029"/>
    <lineage>
        <taxon>Eukaryota</taxon>
        <taxon>Metazoa</taxon>
        <taxon>Chordata</taxon>
        <taxon>Craniata</taxon>
        <taxon>Vertebrata</taxon>
        <taxon>Euteleostomi</taxon>
        <taxon>Mammalia</taxon>
        <taxon>Eutheria</taxon>
        <taxon>Euarchontoglires</taxon>
        <taxon>Glires</taxon>
        <taxon>Rodentia</taxon>
        <taxon>Myomorpha</taxon>
        <taxon>Muroidea</taxon>
        <taxon>Cricetidae</taxon>
        <taxon>Cricetinae</taxon>
        <taxon>Cricetulus</taxon>
    </lineage>
</organism>
<protein>
    <submittedName>
        <fullName evidence="2">Uncharacterized protein</fullName>
    </submittedName>
</protein>
<dbReference type="InParanoid" id="G3HN05"/>
<proteinExistence type="predicted"/>
<name>G3HN05_CRIGR</name>